<sequence length="75" mass="7954">MAEDRAALAQEARRARVRAAIAALGREVGLPDFDDTLESSLAVAVAQLEATETARATLVGIHDELRLARLARTAA</sequence>
<reference evidence="1 2" key="1">
    <citation type="submission" date="2024-09" db="EMBL/GenBank/DDBJ databases">
        <authorList>
            <person name="Sun Q."/>
            <person name="Mori K."/>
        </authorList>
    </citation>
    <scope>NUCLEOTIDE SEQUENCE [LARGE SCALE GENOMIC DNA]</scope>
    <source>
        <strain evidence="1 2">TBRC 5777</strain>
    </source>
</reference>
<proteinExistence type="predicted"/>
<protein>
    <submittedName>
        <fullName evidence="1">Uncharacterized protein</fullName>
    </submittedName>
</protein>
<dbReference type="Proteomes" id="UP001589865">
    <property type="component" value="Unassembled WGS sequence"/>
</dbReference>
<dbReference type="EMBL" id="JBHLUN010000025">
    <property type="protein sequence ID" value="MFC0410951.1"/>
    <property type="molecule type" value="Genomic_DNA"/>
</dbReference>
<dbReference type="RefSeq" id="WP_377046706.1">
    <property type="nucleotide sequence ID" value="NZ_JBHLUN010000025.1"/>
</dbReference>
<comment type="caution">
    <text evidence="1">The sequence shown here is derived from an EMBL/GenBank/DDBJ whole genome shotgun (WGS) entry which is preliminary data.</text>
</comment>
<evidence type="ECO:0000313" key="2">
    <source>
        <dbReference type="Proteomes" id="UP001589865"/>
    </source>
</evidence>
<keyword evidence="2" id="KW-1185">Reference proteome</keyword>
<gene>
    <name evidence="1" type="ORF">ACFFGY_22125</name>
</gene>
<name>A0ABV6JYY8_9PROT</name>
<evidence type="ECO:0000313" key="1">
    <source>
        <dbReference type="EMBL" id="MFC0410951.1"/>
    </source>
</evidence>
<organism evidence="1 2">
    <name type="scientific">Roseomonas elaeocarpi</name>
    <dbReference type="NCBI Taxonomy" id="907779"/>
    <lineage>
        <taxon>Bacteria</taxon>
        <taxon>Pseudomonadati</taxon>
        <taxon>Pseudomonadota</taxon>
        <taxon>Alphaproteobacteria</taxon>
        <taxon>Acetobacterales</taxon>
        <taxon>Roseomonadaceae</taxon>
        <taxon>Roseomonas</taxon>
    </lineage>
</organism>
<accession>A0ABV6JYY8</accession>